<dbReference type="InterPro" id="IPR003593">
    <property type="entry name" value="AAA+_ATPase"/>
</dbReference>
<dbReference type="GO" id="GO:0006614">
    <property type="term" value="P:SRP-dependent cotranslational protein targeting to membrane"/>
    <property type="evidence" value="ECO:0007669"/>
    <property type="project" value="InterPro"/>
</dbReference>
<dbReference type="Gene3D" id="3.40.50.300">
    <property type="entry name" value="P-loop containing nucleotide triphosphate hydrolases"/>
    <property type="match status" value="1"/>
</dbReference>
<dbReference type="SUPFAM" id="SSF52540">
    <property type="entry name" value="P-loop containing nucleoside triphosphate hydrolases"/>
    <property type="match status" value="1"/>
</dbReference>
<comment type="subcellular location">
    <subcellularLocation>
        <location evidence="9">Cell membrane</location>
        <topology evidence="9">Peripheral membrane protein</topology>
        <orientation evidence="9">Cytoplasmic side</orientation>
    </subcellularLocation>
    <subcellularLocation>
        <location evidence="9">Cytoplasm</location>
    </subcellularLocation>
</comment>
<dbReference type="InterPro" id="IPR013822">
    <property type="entry name" value="Signal_recog_particl_SRP54_hlx"/>
</dbReference>
<comment type="subunit">
    <text evidence="9">Part of the signal recognition particle protein translocation system, which is composed of SRP and FtsY. SRP is a ribonucleoprotein composed of Ffh and a 4.5S RNA molecule.</text>
</comment>
<feature type="binding site" evidence="9">
    <location>
        <begin position="249"/>
        <end position="252"/>
    </location>
    <ligand>
        <name>GTP</name>
        <dbReference type="ChEBI" id="CHEBI:37565"/>
    </ligand>
</feature>
<dbReference type="HAMAP" id="MF_00920">
    <property type="entry name" value="FtsY"/>
    <property type="match status" value="1"/>
</dbReference>
<dbReference type="GO" id="GO:0005886">
    <property type="term" value="C:plasma membrane"/>
    <property type="evidence" value="ECO:0007669"/>
    <property type="project" value="UniProtKB-SubCell"/>
</dbReference>
<keyword evidence="12" id="KW-1185">Reference proteome</keyword>
<evidence type="ECO:0000256" key="6">
    <source>
        <dbReference type="ARBA" id="ARBA00023136"/>
    </source>
</evidence>
<organism evidence="11 12">
    <name type="scientific">Oceanococcus atlanticus</name>
    <dbReference type="NCBI Taxonomy" id="1317117"/>
    <lineage>
        <taxon>Bacteria</taxon>
        <taxon>Pseudomonadati</taxon>
        <taxon>Pseudomonadota</taxon>
        <taxon>Gammaproteobacteria</taxon>
        <taxon>Chromatiales</taxon>
        <taxon>Oceanococcaceae</taxon>
        <taxon>Oceanococcus</taxon>
    </lineage>
</organism>
<dbReference type="InterPro" id="IPR004390">
    <property type="entry name" value="SR_rcpt_FtsY"/>
</dbReference>
<dbReference type="PANTHER" id="PTHR43134:SF1">
    <property type="entry name" value="SIGNAL RECOGNITION PARTICLE RECEPTOR SUBUNIT ALPHA"/>
    <property type="match status" value="1"/>
</dbReference>
<dbReference type="InterPro" id="IPR042101">
    <property type="entry name" value="SRP54_N_sf"/>
</dbReference>
<dbReference type="FunFam" id="3.40.50.300:FF:000053">
    <property type="entry name" value="Signal recognition particle receptor FtsY"/>
    <property type="match status" value="1"/>
</dbReference>
<keyword evidence="2 9" id="KW-0963">Cytoplasm</keyword>
<keyword evidence="4 9" id="KW-0378">Hydrolase</keyword>
<dbReference type="AlphaFoldDB" id="A0A1Y1SF07"/>
<dbReference type="PANTHER" id="PTHR43134">
    <property type="entry name" value="SIGNAL RECOGNITION PARTICLE RECEPTOR SUBUNIT ALPHA"/>
    <property type="match status" value="1"/>
</dbReference>
<dbReference type="SMART" id="SM00962">
    <property type="entry name" value="SRP54"/>
    <property type="match status" value="1"/>
</dbReference>
<evidence type="ECO:0000313" key="12">
    <source>
        <dbReference type="Proteomes" id="UP000192342"/>
    </source>
</evidence>
<evidence type="ECO:0000259" key="10">
    <source>
        <dbReference type="PROSITE" id="PS00300"/>
    </source>
</evidence>
<dbReference type="Pfam" id="PF02881">
    <property type="entry name" value="SRP54_N"/>
    <property type="match status" value="1"/>
</dbReference>
<dbReference type="CDD" id="cd17874">
    <property type="entry name" value="FtsY"/>
    <property type="match status" value="1"/>
</dbReference>
<reference evidence="11 12" key="1">
    <citation type="submission" date="2013-04" db="EMBL/GenBank/DDBJ databases">
        <title>Oceanococcus atlanticus 22II-S10r2 Genome Sequencing.</title>
        <authorList>
            <person name="Lai Q."/>
            <person name="Li G."/>
            <person name="Shao Z."/>
        </authorList>
    </citation>
    <scope>NUCLEOTIDE SEQUENCE [LARGE SCALE GENOMIC DNA]</scope>
    <source>
        <strain evidence="11 12">22II-S10r2</strain>
    </source>
</reference>
<dbReference type="Proteomes" id="UP000192342">
    <property type="component" value="Unassembled WGS sequence"/>
</dbReference>
<evidence type="ECO:0000256" key="4">
    <source>
        <dbReference type="ARBA" id="ARBA00022801"/>
    </source>
</evidence>
<dbReference type="GO" id="GO:0005525">
    <property type="term" value="F:GTP binding"/>
    <property type="evidence" value="ECO:0007669"/>
    <property type="project" value="UniProtKB-UniRule"/>
</dbReference>
<dbReference type="GO" id="GO:0003924">
    <property type="term" value="F:GTPase activity"/>
    <property type="evidence" value="ECO:0007669"/>
    <property type="project" value="UniProtKB-UniRule"/>
</dbReference>
<dbReference type="GO" id="GO:0005047">
    <property type="term" value="F:signal recognition particle binding"/>
    <property type="evidence" value="ECO:0007669"/>
    <property type="project" value="TreeGrafter"/>
</dbReference>
<feature type="binding site" evidence="9">
    <location>
        <begin position="185"/>
        <end position="189"/>
    </location>
    <ligand>
        <name>GTP</name>
        <dbReference type="ChEBI" id="CHEBI:37565"/>
    </ligand>
</feature>
<dbReference type="EC" id="3.6.5.4" evidence="9"/>
<dbReference type="SUPFAM" id="SSF47364">
    <property type="entry name" value="Domain of the SRP/SRP receptor G-proteins"/>
    <property type="match status" value="1"/>
</dbReference>
<dbReference type="Pfam" id="PF00448">
    <property type="entry name" value="SRP54"/>
    <property type="match status" value="1"/>
</dbReference>
<protein>
    <recommendedName>
        <fullName evidence="9">Signal recognition particle receptor FtsY</fullName>
        <shortName evidence="9">SRP receptor</shortName>
        <ecNumber evidence="9">3.6.5.4</ecNumber>
    </recommendedName>
</protein>
<feature type="binding site" evidence="9">
    <location>
        <begin position="103"/>
        <end position="110"/>
    </location>
    <ligand>
        <name>GTP</name>
        <dbReference type="ChEBI" id="CHEBI:37565"/>
    </ligand>
</feature>
<comment type="function">
    <text evidence="9">Involved in targeting and insertion of nascent membrane proteins into the cytoplasmic membrane. Acts as a receptor for the complex formed by the signal recognition particle (SRP) and the ribosome-nascent chain (RNC). Interaction with SRP-RNC leads to the transfer of the RNC complex to the Sec translocase for insertion into the membrane, the hydrolysis of GTP by both Ffh and FtsY, and the dissociation of the SRP-FtsY complex into the individual components.</text>
</comment>
<dbReference type="InterPro" id="IPR036225">
    <property type="entry name" value="SRP/SRP_N"/>
</dbReference>
<keyword evidence="1 9" id="KW-1003">Cell membrane</keyword>
<proteinExistence type="inferred from homology"/>
<dbReference type="Gene3D" id="1.20.120.140">
    <property type="entry name" value="Signal recognition particle SRP54, nucleotide-binding domain"/>
    <property type="match status" value="1"/>
</dbReference>
<keyword evidence="7 9" id="KW-0675">Receptor</keyword>
<evidence type="ECO:0000313" key="11">
    <source>
        <dbReference type="EMBL" id="ORE87539.1"/>
    </source>
</evidence>
<dbReference type="NCBIfam" id="TIGR00064">
    <property type="entry name" value="ftsY"/>
    <property type="match status" value="1"/>
</dbReference>
<dbReference type="InterPro" id="IPR000897">
    <property type="entry name" value="SRP54_GTPase_dom"/>
</dbReference>
<evidence type="ECO:0000256" key="3">
    <source>
        <dbReference type="ARBA" id="ARBA00022741"/>
    </source>
</evidence>
<dbReference type="GO" id="GO:0005737">
    <property type="term" value="C:cytoplasm"/>
    <property type="evidence" value="ECO:0007669"/>
    <property type="project" value="UniProtKB-SubCell"/>
</dbReference>
<dbReference type="STRING" id="1317117.ATO7_10867"/>
<dbReference type="PROSITE" id="PS00300">
    <property type="entry name" value="SRP54"/>
    <property type="match status" value="1"/>
</dbReference>
<gene>
    <name evidence="9" type="primary">ftsY</name>
    <name evidence="11" type="ORF">ATO7_10867</name>
</gene>
<sequence length="301" mass="32264">MRAQINRGDSWLTYDLANLLPGEKIDEDALEDFEDLLIQADLGIEAASEVCEKLRGGINSGRIKRPDQLRKALHASLVELLSPSSIPLEIPEFIRPFVIMAVGVNGVGKTTTMGKIGARLKQQGLSVMFAAGDTYRAGAVAQLETWAEKVDIPIVGQGQNADPASVIFDAYSAAKARNVDVLIADTAGRLHTQGGLMEELRKIKRVMQKHDQFAPHELMIVVDATAGHNALKQALEFHEAVGLTGITLTKLDGTAKGGAIFAIAKRLALPIRFVGVGEQAEDLGVFDANEFVSALLGDTGD</sequence>
<evidence type="ECO:0000256" key="1">
    <source>
        <dbReference type="ARBA" id="ARBA00022475"/>
    </source>
</evidence>
<evidence type="ECO:0000256" key="5">
    <source>
        <dbReference type="ARBA" id="ARBA00023134"/>
    </source>
</evidence>
<dbReference type="EMBL" id="AQQV01000002">
    <property type="protein sequence ID" value="ORE87539.1"/>
    <property type="molecule type" value="Genomic_DNA"/>
</dbReference>
<evidence type="ECO:0000256" key="2">
    <source>
        <dbReference type="ARBA" id="ARBA00022490"/>
    </source>
</evidence>
<comment type="caution">
    <text evidence="11">The sequence shown here is derived from an EMBL/GenBank/DDBJ whole genome shotgun (WGS) entry which is preliminary data.</text>
</comment>
<evidence type="ECO:0000256" key="9">
    <source>
        <dbReference type="HAMAP-Rule" id="MF_00920"/>
    </source>
</evidence>
<dbReference type="SMART" id="SM00382">
    <property type="entry name" value="AAA"/>
    <property type="match status" value="1"/>
</dbReference>
<feature type="domain" description="SRP54-type proteins GTP-binding" evidence="10">
    <location>
        <begin position="270"/>
        <end position="283"/>
    </location>
</feature>
<evidence type="ECO:0000256" key="7">
    <source>
        <dbReference type="ARBA" id="ARBA00023170"/>
    </source>
</evidence>
<dbReference type="SMART" id="SM00963">
    <property type="entry name" value="SRP54_N"/>
    <property type="match status" value="1"/>
</dbReference>
<name>A0A1Y1SF07_9GAMM</name>
<accession>A0A1Y1SF07</accession>
<dbReference type="InterPro" id="IPR027417">
    <property type="entry name" value="P-loop_NTPase"/>
</dbReference>
<evidence type="ECO:0000256" key="8">
    <source>
        <dbReference type="ARBA" id="ARBA00048027"/>
    </source>
</evidence>
<keyword evidence="3 9" id="KW-0547">Nucleotide-binding</keyword>
<keyword evidence="5 9" id="KW-0342">GTP-binding</keyword>
<comment type="catalytic activity">
    <reaction evidence="8 9">
        <text>GTP + H2O = GDP + phosphate + H(+)</text>
        <dbReference type="Rhea" id="RHEA:19669"/>
        <dbReference type="ChEBI" id="CHEBI:15377"/>
        <dbReference type="ChEBI" id="CHEBI:15378"/>
        <dbReference type="ChEBI" id="CHEBI:37565"/>
        <dbReference type="ChEBI" id="CHEBI:43474"/>
        <dbReference type="ChEBI" id="CHEBI:58189"/>
        <dbReference type="EC" id="3.6.5.4"/>
    </reaction>
</comment>
<keyword evidence="6 9" id="KW-0472">Membrane</keyword>
<comment type="similarity">
    <text evidence="9">Belongs to the GTP-binding SRP family. FtsY subfamily.</text>
</comment>